<evidence type="ECO:0000256" key="1">
    <source>
        <dbReference type="SAM" id="MobiDB-lite"/>
    </source>
</evidence>
<feature type="region of interest" description="Disordered" evidence="1">
    <location>
        <begin position="1"/>
        <end position="23"/>
    </location>
</feature>
<name>A0ABY0INW0_9RHOO</name>
<comment type="caution">
    <text evidence="3">The sequence shown here is derived from an EMBL/GenBank/DDBJ whole genome shotgun (WGS) entry which is preliminary data.</text>
</comment>
<dbReference type="Proteomes" id="UP000292136">
    <property type="component" value="Unassembled WGS sequence"/>
</dbReference>
<reference evidence="3 4" key="1">
    <citation type="submission" date="2019-02" db="EMBL/GenBank/DDBJ databases">
        <title>Genomic Encyclopedia of Type Strains, Phase IV (KMG-IV): sequencing the most valuable type-strain genomes for metagenomic binning, comparative biology and taxonomic classification.</title>
        <authorList>
            <person name="Goeker M."/>
        </authorList>
    </citation>
    <scope>NUCLEOTIDE SEQUENCE [LARGE SCALE GENOMIC DNA]</scope>
    <source>
        <strain evidence="3 4">DSM 21223</strain>
    </source>
</reference>
<evidence type="ECO:0000313" key="4">
    <source>
        <dbReference type="Proteomes" id="UP000292136"/>
    </source>
</evidence>
<feature type="transmembrane region" description="Helical" evidence="2">
    <location>
        <begin position="40"/>
        <end position="59"/>
    </location>
</feature>
<dbReference type="EMBL" id="SHKM01000001">
    <property type="protein sequence ID" value="RZT89255.1"/>
    <property type="molecule type" value="Genomic_DNA"/>
</dbReference>
<evidence type="ECO:0000313" key="3">
    <source>
        <dbReference type="EMBL" id="RZT89255.1"/>
    </source>
</evidence>
<accession>A0ABY0INW0</accession>
<keyword evidence="2" id="KW-0812">Transmembrane</keyword>
<keyword evidence="2" id="KW-0472">Membrane</keyword>
<keyword evidence="4" id="KW-1185">Reference proteome</keyword>
<keyword evidence="2" id="KW-1133">Transmembrane helix</keyword>
<evidence type="ECO:0000256" key="2">
    <source>
        <dbReference type="SAM" id="Phobius"/>
    </source>
</evidence>
<organism evidence="3 4">
    <name type="scientific">Azospira oryzae</name>
    <dbReference type="NCBI Taxonomy" id="146939"/>
    <lineage>
        <taxon>Bacteria</taxon>
        <taxon>Pseudomonadati</taxon>
        <taxon>Pseudomonadota</taxon>
        <taxon>Betaproteobacteria</taxon>
        <taxon>Rhodocyclales</taxon>
        <taxon>Rhodocyclaceae</taxon>
        <taxon>Azospira</taxon>
    </lineage>
</organism>
<proteinExistence type="predicted"/>
<feature type="compositionally biased region" description="Polar residues" evidence="1">
    <location>
        <begin position="1"/>
        <end position="16"/>
    </location>
</feature>
<protein>
    <submittedName>
        <fullName evidence="3">Uncharacterized protein</fullName>
    </submittedName>
</protein>
<gene>
    <name evidence="3" type="ORF">EV678_0035</name>
</gene>
<sequence length="60" mass="6794">MNARQNSSPPSATKPQQLPHPPLDPEAVELMVRQCIRHTWYMIAGFLASFGLMSLLFVLR</sequence>